<dbReference type="AlphaFoldDB" id="A0A820G6Q6"/>
<reference evidence="2" key="1">
    <citation type="submission" date="2021-02" db="EMBL/GenBank/DDBJ databases">
        <authorList>
            <person name="Nowell W R."/>
        </authorList>
    </citation>
    <scope>NUCLEOTIDE SEQUENCE</scope>
</reference>
<keyword evidence="1" id="KW-0812">Transmembrane</keyword>
<accession>A0A820G6Q6</accession>
<feature type="transmembrane region" description="Helical" evidence="1">
    <location>
        <begin position="45"/>
        <end position="63"/>
    </location>
</feature>
<organism evidence="2 3">
    <name type="scientific">Rotaria socialis</name>
    <dbReference type="NCBI Taxonomy" id="392032"/>
    <lineage>
        <taxon>Eukaryota</taxon>
        <taxon>Metazoa</taxon>
        <taxon>Spiralia</taxon>
        <taxon>Gnathifera</taxon>
        <taxon>Rotifera</taxon>
        <taxon>Eurotatoria</taxon>
        <taxon>Bdelloidea</taxon>
        <taxon>Philodinida</taxon>
        <taxon>Philodinidae</taxon>
        <taxon>Rotaria</taxon>
    </lineage>
</organism>
<dbReference type="EMBL" id="CAJOBP010001322">
    <property type="protein sequence ID" value="CAF4274695.1"/>
    <property type="molecule type" value="Genomic_DNA"/>
</dbReference>
<comment type="caution">
    <text evidence="2">The sequence shown here is derived from an EMBL/GenBank/DDBJ whole genome shotgun (WGS) entry which is preliminary data.</text>
</comment>
<keyword evidence="3" id="KW-1185">Reference proteome</keyword>
<keyword evidence="1" id="KW-0472">Membrane</keyword>
<name>A0A820G6Q6_9BILA</name>
<proteinExistence type="predicted"/>
<dbReference type="Proteomes" id="UP000663873">
    <property type="component" value="Unassembled WGS sequence"/>
</dbReference>
<feature type="transmembrane region" description="Helical" evidence="1">
    <location>
        <begin position="861"/>
        <end position="879"/>
    </location>
</feature>
<evidence type="ECO:0000313" key="2">
    <source>
        <dbReference type="EMBL" id="CAF4274695.1"/>
    </source>
</evidence>
<evidence type="ECO:0000313" key="3">
    <source>
        <dbReference type="Proteomes" id="UP000663873"/>
    </source>
</evidence>
<feature type="transmembrane region" description="Helical" evidence="1">
    <location>
        <begin position="356"/>
        <end position="379"/>
    </location>
</feature>
<protein>
    <submittedName>
        <fullName evidence="2">Uncharacterized protein</fullName>
    </submittedName>
</protein>
<feature type="transmembrane region" description="Helical" evidence="1">
    <location>
        <begin position="443"/>
        <end position="461"/>
    </location>
</feature>
<feature type="transmembrane region" description="Helical" evidence="1">
    <location>
        <begin position="775"/>
        <end position="801"/>
    </location>
</feature>
<evidence type="ECO:0000256" key="1">
    <source>
        <dbReference type="SAM" id="Phobius"/>
    </source>
</evidence>
<gene>
    <name evidence="2" type="ORF">UJA718_LOCUS11011</name>
</gene>
<sequence>MNTVERFCQLCRKPVKFLRNLNLFPSIPRSTNHADLQNERISTRLLILLLFLSTATIIMYTSLIKANKIVDIGAPTFEVYSQLYITYSQTLTCPCTTISVDYKRFLNAEYTFHQVCSSIFVTDDWINHIAPSFENQPYDPPSFVWTGTNIFHSLSALCELSNKTVSESLTRFYSNQYISATITPSYLFQSQIQSMLDQFVSSTANNFLLSLQIVLDTNHANALLSAKQTNFLLVLAREYALIDIVPLSYDGCECGYSAQCIQTAGIYSYPNLTTVFSVTGQYVGCFPLESLLQSTLECFYRQACIDKLNFYIRHNSFMNVTALDSTLASRFFENSTIHELINKLMIEEWNQSIINAILYMITTFFGLIGGQVAVLKLIIPRFVRFIRGNRIAQNEQTADDIQQENLPWLCKFQEKVSAFNLFQSIPPSINEFQLQNERTSTRLFIFFFILSLAIIIGYISLKSVTKIENIEVPTFEDYSKLYLNHSSTLVCPCEKISIDYKRFVYIEYAFHEVCNSVYITNEWIAYVDGRATPEIIGFDDFRATGMNAFRALRSLCQLTNKTVSESLIGFYSKQYISATIQPLHLFEFQIQLLLEQFMSSITNDLISSLELVRDTTQVNGLWALAGMQYNIYINIEFDSLSLVVRDYFDCSCDNSPRCIRQSSIYRFSDKTVLFLIPGLYLGCLAIEALLQSTLECFYNQTCINKLQSYYAYKKFLNVTVLDSTLLGHFPVNSTIEELVNKSMIKEWSRTITFKNYYNTCRPTHCFYSYSTRNHIFYIVTTIFGLCGGLITALKFILPLLVKLARRHKRLPITIPDNITNQPTLTTYQKSIKFLRNLNLFVSIPPSINGTDLRNERISTRLLILLLFLSTATIIMYTSLVKINKIVSINAPTFKTYSNLYITYSQTLTCPCTTISVNYKRFLNVKYTFHQVCSSIFVTEIWRQQLLQTPPQMTSYFRDFRGTRKYLFQALNTFCQLAEKTMSKSLTQFYSNRYISITVVPSDLFYLQLQSSFEQFMSLATNELLLSLEIIRKTTHANAFFSGRWTNYDLHPTFSPRLPYTEILTQNPQYYSNCRCDISRACVEPSVIYDKLGVTKLFTIPGIYKGCFMIESLLQSTLECFYNQTCINELNSYLLSNLSLDVKALDPSLASRFVEKSIMEELVNELMIEKWNLSMIHENYYNAN</sequence>
<keyword evidence="1" id="KW-1133">Transmembrane helix</keyword>